<feature type="domain" description="Nuclear condensin complex subunit 3 C-terminal" evidence="8">
    <location>
        <begin position="1"/>
        <end position="256"/>
    </location>
</feature>
<dbReference type="STRING" id="3988.B9T7S9"/>
<keyword evidence="6" id="KW-0131">Cell cycle</keyword>
<reference evidence="10" key="1">
    <citation type="journal article" date="2010" name="Nat. Biotechnol.">
        <title>Draft genome sequence of the oilseed species Ricinus communis.</title>
        <authorList>
            <person name="Chan A.P."/>
            <person name="Crabtree J."/>
            <person name="Zhao Q."/>
            <person name="Lorenzi H."/>
            <person name="Orvis J."/>
            <person name="Puiu D."/>
            <person name="Melake-Berhan A."/>
            <person name="Jones K.M."/>
            <person name="Redman J."/>
            <person name="Chen G."/>
            <person name="Cahoon E.B."/>
            <person name="Gedil M."/>
            <person name="Stanke M."/>
            <person name="Haas B.J."/>
            <person name="Wortman J.R."/>
            <person name="Fraser-Liggett C.M."/>
            <person name="Ravel J."/>
            <person name="Rabinowicz P.D."/>
        </authorList>
    </citation>
    <scope>NUCLEOTIDE SEQUENCE [LARGE SCALE GENOMIC DNA]</scope>
    <source>
        <strain evidence="10">cv. Hale</strain>
    </source>
</reference>
<comment type="subcellular location">
    <subcellularLocation>
        <location evidence="1">Chromosome</location>
    </subcellularLocation>
</comment>
<keyword evidence="4" id="KW-0498">Mitosis</keyword>
<proteinExistence type="predicted"/>
<evidence type="ECO:0000259" key="8">
    <source>
        <dbReference type="Pfam" id="PF12719"/>
    </source>
</evidence>
<evidence type="ECO:0000313" key="10">
    <source>
        <dbReference type="Proteomes" id="UP000008311"/>
    </source>
</evidence>
<dbReference type="GO" id="GO:0007076">
    <property type="term" value="P:mitotic chromosome condensation"/>
    <property type="evidence" value="ECO:0007669"/>
    <property type="project" value="InterPro"/>
</dbReference>
<dbReference type="PANTHER" id="PTHR14418:SF5">
    <property type="entry name" value="CONDENSIN COMPLEX SUBUNIT 3"/>
    <property type="match status" value="1"/>
</dbReference>
<feature type="compositionally biased region" description="Polar residues" evidence="7">
    <location>
        <begin position="371"/>
        <end position="384"/>
    </location>
</feature>
<dbReference type="GO" id="GO:0000796">
    <property type="term" value="C:condensin complex"/>
    <property type="evidence" value="ECO:0007669"/>
    <property type="project" value="InterPro"/>
</dbReference>
<dbReference type="InterPro" id="IPR027165">
    <property type="entry name" value="CND3"/>
</dbReference>
<accession>B9T7S9</accession>
<evidence type="ECO:0000256" key="4">
    <source>
        <dbReference type="ARBA" id="ARBA00022776"/>
    </source>
</evidence>
<protein>
    <recommendedName>
        <fullName evidence="8">Nuclear condensin complex subunit 3 C-terminal domain-containing protein</fullName>
    </recommendedName>
</protein>
<dbReference type="AlphaFoldDB" id="B9T7S9"/>
<evidence type="ECO:0000256" key="2">
    <source>
        <dbReference type="ARBA" id="ARBA00022454"/>
    </source>
</evidence>
<keyword evidence="10" id="KW-1185">Reference proteome</keyword>
<dbReference type="EMBL" id="EQ974823">
    <property type="protein sequence ID" value="EEF28084.1"/>
    <property type="molecule type" value="Genomic_DNA"/>
</dbReference>
<dbReference type="InterPro" id="IPR025977">
    <property type="entry name" value="Cnd3_C"/>
</dbReference>
<dbReference type="eggNOG" id="KOG2025">
    <property type="taxonomic scope" value="Eukaryota"/>
</dbReference>
<gene>
    <name evidence="9" type="ORF">RCOM_0132750</name>
</gene>
<dbReference type="PANTHER" id="PTHR14418">
    <property type="entry name" value="CONDENSIN COMPLEX SUBUNIT 3-RELATED"/>
    <property type="match status" value="1"/>
</dbReference>
<feature type="region of interest" description="Disordered" evidence="7">
    <location>
        <begin position="333"/>
        <end position="385"/>
    </location>
</feature>
<dbReference type="InParanoid" id="B9T7S9"/>
<feature type="region of interest" description="Disordered" evidence="7">
    <location>
        <begin position="403"/>
        <end position="427"/>
    </location>
</feature>
<keyword evidence="2" id="KW-0158">Chromosome</keyword>
<sequence>MWHGPQEVDKALGLDHASQVQENKMAFNPVNFSDPDDNLDVELLDLLYAGLDRSDWTKSGEGDENETVQGILGEGFAKILLLSENYASIPTPLHPLLLVKLIILYFSNETKDLERLKQCLSVFFEHYPCLSANHKASKCLSKAFVPVMRSMWPGIYGNAGGSSSVVSNMRKRAVQASRFMLQMMQAPLFVRKTEIEDENGSMEFPETVDSSLQSSFECGDEGLAIRIAAEVAGFSGKKTPAERSYISALSRIVVLLHFRSSEQGAVKLMRRLLNRVAESVIADKDLMKELKRMAEHLKSLDRQPDEELLQDQINLILGRLELDLKLDIASSAAMPQTPALSRSSKLTRARRRVSREGETSSDDEETSPTTVVQTSVASRSQRASKTAALNKLTANRVVRIEECDDEVEEASEVTSGEDSDGSEQYGE</sequence>
<keyword evidence="5" id="KW-0226">DNA condensation</keyword>
<dbReference type="Pfam" id="PF12719">
    <property type="entry name" value="Cnd3"/>
    <property type="match status" value="1"/>
</dbReference>
<keyword evidence="3" id="KW-0132">Cell division</keyword>
<dbReference type="GO" id="GO:0051301">
    <property type="term" value="P:cell division"/>
    <property type="evidence" value="ECO:0007669"/>
    <property type="project" value="UniProtKB-KW"/>
</dbReference>
<evidence type="ECO:0000256" key="3">
    <source>
        <dbReference type="ARBA" id="ARBA00022618"/>
    </source>
</evidence>
<evidence type="ECO:0000256" key="5">
    <source>
        <dbReference type="ARBA" id="ARBA00023067"/>
    </source>
</evidence>
<evidence type="ECO:0000256" key="7">
    <source>
        <dbReference type="SAM" id="MobiDB-lite"/>
    </source>
</evidence>
<dbReference type="Proteomes" id="UP000008311">
    <property type="component" value="Unassembled WGS sequence"/>
</dbReference>
<evidence type="ECO:0000256" key="1">
    <source>
        <dbReference type="ARBA" id="ARBA00004286"/>
    </source>
</evidence>
<name>B9T7S9_RICCO</name>
<organism evidence="9 10">
    <name type="scientific">Ricinus communis</name>
    <name type="common">Castor bean</name>
    <dbReference type="NCBI Taxonomy" id="3988"/>
    <lineage>
        <taxon>Eukaryota</taxon>
        <taxon>Viridiplantae</taxon>
        <taxon>Streptophyta</taxon>
        <taxon>Embryophyta</taxon>
        <taxon>Tracheophyta</taxon>
        <taxon>Spermatophyta</taxon>
        <taxon>Magnoliopsida</taxon>
        <taxon>eudicotyledons</taxon>
        <taxon>Gunneridae</taxon>
        <taxon>Pentapetalae</taxon>
        <taxon>rosids</taxon>
        <taxon>fabids</taxon>
        <taxon>Malpighiales</taxon>
        <taxon>Euphorbiaceae</taxon>
        <taxon>Acalyphoideae</taxon>
        <taxon>Acalypheae</taxon>
        <taxon>Ricinus</taxon>
    </lineage>
</organism>
<evidence type="ECO:0000256" key="6">
    <source>
        <dbReference type="ARBA" id="ARBA00023306"/>
    </source>
</evidence>
<evidence type="ECO:0000313" key="9">
    <source>
        <dbReference type="EMBL" id="EEF28084.1"/>
    </source>
</evidence>